<proteinExistence type="predicted"/>
<dbReference type="PANTHER" id="PTHR14097:SF8">
    <property type="entry name" value="NAD(P)-BINDING DOMAIN-CONTAINING PROTEIN"/>
    <property type="match status" value="1"/>
</dbReference>
<gene>
    <name evidence="2" type="ORF">Pph01_42600</name>
</gene>
<keyword evidence="3" id="KW-1185">Reference proteome</keyword>
<dbReference type="AlphaFoldDB" id="A0A8J3U739"/>
<accession>A0A8J3U739</accession>
<dbReference type="Gene3D" id="3.40.50.720">
    <property type="entry name" value="NAD(P)-binding Rossmann-like Domain"/>
    <property type="match status" value="1"/>
</dbReference>
<dbReference type="Proteomes" id="UP000622547">
    <property type="component" value="Unassembled WGS sequence"/>
</dbReference>
<dbReference type="EMBL" id="BOOP01000019">
    <property type="protein sequence ID" value="GII39257.1"/>
    <property type="molecule type" value="Genomic_DNA"/>
</dbReference>
<protein>
    <submittedName>
        <fullName evidence="2">Epimerase</fullName>
    </submittedName>
</protein>
<sequence length="220" mass="24279">MKVVVFGATGMVGQGVLRECLLDPGVDEVLVVGRTPTGLRDEKIREVIHKDFSDFSSLKAEFSGQEACFFCLGVSSVGMSEDDYRRVTYDITLAAATVLAEQNPGMTFIYVSGVGSDASEKGRVMWARVRGRTENALLRLPFAGYVFRLGYVQPRYGVRSKTRWYQVAYRAVAPAYPLLRRLWPGHVTTTENVGRAMIAVARRGTDDRILGSREINAAAS</sequence>
<dbReference type="SUPFAM" id="SSF51735">
    <property type="entry name" value="NAD(P)-binding Rossmann-fold domains"/>
    <property type="match status" value="1"/>
</dbReference>
<evidence type="ECO:0000313" key="3">
    <source>
        <dbReference type="Proteomes" id="UP000622547"/>
    </source>
</evidence>
<name>A0A8J3U739_9ACTN</name>
<dbReference type="Pfam" id="PF13460">
    <property type="entry name" value="NAD_binding_10"/>
    <property type="match status" value="1"/>
</dbReference>
<dbReference type="RefSeq" id="WP_204074840.1">
    <property type="nucleotide sequence ID" value="NZ_BAABHI010000003.1"/>
</dbReference>
<feature type="domain" description="NAD(P)-binding" evidence="1">
    <location>
        <begin position="7"/>
        <end position="125"/>
    </location>
</feature>
<evidence type="ECO:0000259" key="1">
    <source>
        <dbReference type="Pfam" id="PF13460"/>
    </source>
</evidence>
<dbReference type="InterPro" id="IPR016040">
    <property type="entry name" value="NAD(P)-bd_dom"/>
</dbReference>
<dbReference type="PANTHER" id="PTHR14097">
    <property type="entry name" value="OXIDOREDUCTASE HTATIP2"/>
    <property type="match status" value="1"/>
</dbReference>
<evidence type="ECO:0000313" key="2">
    <source>
        <dbReference type="EMBL" id="GII39257.1"/>
    </source>
</evidence>
<dbReference type="InterPro" id="IPR036291">
    <property type="entry name" value="NAD(P)-bd_dom_sf"/>
</dbReference>
<organism evidence="2 3">
    <name type="scientific">Planotetraspora phitsanulokensis</name>
    <dbReference type="NCBI Taxonomy" id="575192"/>
    <lineage>
        <taxon>Bacteria</taxon>
        <taxon>Bacillati</taxon>
        <taxon>Actinomycetota</taxon>
        <taxon>Actinomycetes</taxon>
        <taxon>Streptosporangiales</taxon>
        <taxon>Streptosporangiaceae</taxon>
        <taxon>Planotetraspora</taxon>
    </lineage>
</organism>
<comment type="caution">
    <text evidence="2">The sequence shown here is derived from an EMBL/GenBank/DDBJ whole genome shotgun (WGS) entry which is preliminary data.</text>
</comment>
<reference evidence="2 3" key="1">
    <citation type="submission" date="2021-01" db="EMBL/GenBank/DDBJ databases">
        <title>Whole genome shotgun sequence of Planotetraspora phitsanulokensis NBRC 104273.</title>
        <authorList>
            <person name="Komaki H."/>
            <person name="Tamura T."/>
        </authorList>
    </citation>
    <scope>NUCLEOTIDE SEQUENCE [LARGE SCALE GENOMIC DNA]</scope>
    <source>
        <strain evidence="2 3">NBRC 104273</strain>
    </source>
</reference>